<keyword evidence="10" id="KW-1185">Reference proteome</keyword>
<comment type="caution">
    <text evidence="9">The sequence shown here is derived from an EMBL/GenBank/DDBJ whole genome shotgun (WGS) entry which is preliminary data.</text>
</comment>
<dbReference type="SUPFAM" id="SSF103473">
    <property type="entry name" value="MFS general substrate transporter"/>
    <property type="match status" value="1"/>
</dbReference>
<evidence type="ECO:0000256" key="4">
    <source>
        <dbReference type="ARBA" id="ARBA00022692"/>
    </source>
</evidence>
<evidence type="ECO:0000259" key="8">
    <source>
        <dbReference type="PROSITE" id="PS50850"/>
    </source>
</evidence>
<dbReference type="AlphaFoldDB" id="A0A4R3KB12"/>
<feature type="transmembrane region" description="Helical" evidence="7">
    <location>
        <begin position="329"/>
        <end position="350"/>
    </location>
</feature>
<dbReference type="RefSeq" id="WP_243642171.1">
    <property type="nucleotide sequence ID" value="NZ_SMAA01000005.1"/>
</dbReference>
<dbReference type="PANTHER" id="PTHR11662:SF399">
    <property type="entry name" value="FI19708P1-RELATED"/>
    <property type="match status" value="1"/>
</dbReference>
<gene>
    <name evidence="9" type="ORF">EDC37_105191</name>
</gene>
<accession>A0A4R3KB12</accession>
<protein>
    <submittedName>
        <fullName evidence="9">ACS family glucarate transporter-like MFS transporter</fullName>
    </submittedName>
</protein>
<dbReference type="PROSITE" id="PS50850">
    <property type="entry name" value="MFS"/>
    <property type="match status" value="1"/>
</dbReference>
<dbReference type="PIRSF" id="PIRSF002808">
    <property type="entry name" value="Hexose_phosphate_transp"/>
    <property type="match status" value="1"/>
</dbReference>
<dbReference type="InterPro" id="IPR050382">
    <property type="entry name" value="MFS_Na/Anion_cotransporter"/>
</dbReference>
<dbReference type="InterPro" id="IPR000849">
    <property type="entry name" value="Sugar_P_transporter"/>
</dbReference>
<evidence type="ECO:0000313" key="10">
    <source>
        <dbReference type="Proteomes" id="UP000295188"/>
    </source>
</evidence>
<feature type="domain" description="Major facilitator superfamily (MFS) profile" evidence="8">
    <location>
        <begin position="13"/>
        <end position="418"/>
    </location>
</feature>
<comment type="subcellular location">
    <subcellularLocation>
        <location evidence="1">Cell membrane</location>
        <topology evidence="1">Multi-pass membrane protein</topology>
    </subcellularLocation>
</comment>
<keyword evidence="6 7" id="KW-0472">Membrane</keyword>
<evidence type="ECO:0000313" key="9">
    <source>
        <dbReference type="EMBL" id="TCS80119.1"/>
    </source>
</evidence>
<sequence length="427" mass="47583">MNTIKKYHFRYVIAVMMLVTIIINYLDRTIMSTAAPEIMSDLNITPAEMGLVMSSFFITYAIMQIPSGWIGDKIGQKICVGVSIVWWSISTIAIACARSITGLIGARLFMGFGESAVYPCNAGITAKWFPDHERGKVTALYDSGSKFGTAFAMPLVAWFVMNYGWHMPFIIIGGIGIIWAIIWFFVYTDPERSKFINAAELKYIREHQAKKEGVDKSKPIKWYKLFKYRNVQSMCFGLFCYNYAMYFFVTWFPTYLVHDRGMQMMTMGWAAMVPPICGIIGQYIGGWFTDYYYAKYNNLTLSRKISIVVGMLLGALIVFASFIENNYLCIVLLCVCYAGMAGASSSQWSLPGDVAPRNMTSVLGGMQNCISNIGGFLSPIITGVIIGQYGNFSLALAICGGMCFIGALTYGCGLKEVKPISIMPKEL</sequence>
<dbReference type="Pfam" id="PF07690">
    <property type="entry name" value="MFS_1"/>
    <property type="match status" value="1"/>
</dbReference>
<name>A0A4R3KB12_9FIRM</name>
<feature type="transmembrane region" description="Helical" evidence="7">
    <location>
        <begin position="78"/>
        <end position="100"/>
    </location>
</feature>
<keyword evidence="2" id="KW-0813">Transport</keyword>
<evidence type="ECO:0000256" key="6">
    <source>
        <dbReference type="ARBA" id="ARBA00023136"/>
    </source>
</evidence>
<dbReference type="InterPro" id="IPR011701">
    <property type="entry name" value="MFS"/>
</dbReference>
<dbReference type="Gene3D" id="1.20.1250.20">
    <property type="entry name" value="MFS general substrate transporter like domains"/>
    <property type="match status" value="2"/>
</dbReference>
<organism evidence="9 10">
    <name type="scientific">Pectinatus cerevisiiphilus</name>
    <dbReference type="NCBI Taxonomy" id="86956"/>
    <lineage>
        <taxon>Bacteria</taxon>
        <taxon>Bacillati</taxon>
        <taxon>Bacillota</taxon>
        <taxon>Negativicutes</taxon>
        <taxon>Selenomonadales</taxon>
        <taxon>Selenomonadaceae</taxon>
        <taxon>Pectinatus</taxon>
    </lineage>
</organism>
<feature type="transmembrane region" description="Helical" evidence="7">
    <location>
        <begin position="7"/>
        <end position="26"/>
    </location>
</feature>
<evidence type="ECO:0000256" key="7">
    <source>
        <dbReference type="SAM" id="Phobius"/>
    </source>
</evidence>
<keyword evidence="5 7" id="KW-1133">Transmembrane helix</keyword>
<proteinExistence type="predicted"/>
<feature type="transmembrane region" description="Helical" evidence="7">
    <location>
        <begin position="362"/>
        <end position="386"/>
    </location>
</feature>
<keyword evidence="4 7" id="KW-0812">Transmembrane</keyword>
<dbReference type="EMBL" id="SMAA01000005">
    <property type="protein sequence ID" value="TCS80119.1"/>
    <property type="molecule type" value="Genomic_DNA"/>
</dbReference>
<dbReference type="GO" id="GO:0022857">
    <property type="term" value="F:transmembrane transporter activity"/>
    <property type="evidence" value="ECO:0007669"/>
    <property type="project" value="InterPro"/>
</dbReference>
<feature type="transmembrane region" description="Helical" evidence="7">
    <location>
        <begin position="46"/>
        <end position="66"/>
    </location>
</feature>
<feature type="transmembrane region" description="Helical" evidence="7">
    <location>
        <begin position="272"/>
        <end position="293"/>
    </location>
</feature>
<feature type="transmembrane region" description="Helical" evidence="7">
    <location>
        <begin position="163"/>
        <end position="186"/>
    </location>
</feature>
<dbReference type="InterPro" id="IPR020846">
    <property type="entry name" value="MFS_dom"/>
</dbReference>
<reference evidence="9 10" key="1">
    <citation type="submission" date="2019-03" db="EMBL/GenBank/DDBJ databases">
        <title>Genomic Encyclopedia of Type Strains, Phase IV (KMG-IV): sequencing the most valuable type-strain genomes for metagenomic binning, comparative biology and taxonomic classification.</title>
        <authorList>
            <person name="Goeker M."/>
        </authorList>
    </citation>
    <scope>NUCLEOTIDE SEQUENCE [LARGE SCALE GENOMIC DNA]</scope>
    <source>
        <strain evidence="9 10">DSM 20467</strain>
    </source>
</reference>
<dbReference type="InterPro" id="IPR036259">
    <property type="entry name" value="MFS_trans_sf"/>
</dbReference>
<evidence type="ECO:0000256" key="3">
    <source>
        <dbReference type="ARBA" id="ARBA00022475"/>
    </source>
</evidence>
<feature type="transmembrane region" description="Helical" evidence="7">
    <location>
        <begin position="231"/>
        <end position="252"/>
    </location>
</feature>
<evidence type="ECO:0000256" key="2">
    <source>
        <dbReference type="ARBA" id="ARBA00022448"/>
    </source>
</evidence>
<evidence type="ECO:0000256" key="5">
    <source>
        <dbReference type="ARBA" id="ARBA00022989"/>
    </source>
</evidence>
<dbReference type="Proteomes" id="UP000295188">
    <property type="component" value="Unassembled WGS sequence"/>
</dbReference>
<dbReference type="GO" id="GO:0005886">
    <property type="term" value="C:plasma membrane"/>
    <property type="evidence" value="ECO:0007669"/>
    <property type="project" value="UniProtKB-SubCell"/>
</dbReference>
<keyword evidence="3" id="KW-1003">Cell membrane</keyword>
<evidence type="ECO:0000256" key="1">
    <source>
        <dbReference type="ARBA" id="ARBA00004651"/>
    </source>
</evidence>
<dbReference type="CDD" id="cd17319">
    <property type="entry name" value="MFS_ExuT_GudP_like"/>
    <property type="match status" value="1"/>
</dbReference>
<feature type="transmembrane region" description="Helical" evidence="7">
    <location>
        <begin position="305"/>
        <end position="323"/>
    </location>
</feature>
<feature type="transmembrane region" description="Helical" evidence="7">
    <location>
        <begin position="392"/>
        <end position="413"/>
    </location>
</feature>
<dbReference type="PANTHER" id="PTHR11662">
    <property type="entry name" value="SOLUTE CARRIER FAMILY 17"/>
    <property type="match status" value="1"/>
</dbReference>